<keyword evidence="3" id="KW-1185">Reference proteome</keyword>
<dbReference type="Proteomes" id="UP000027222">
    <property type="component" value="Unassembled WGS sequence"/>
</dbReference>
<organism evidence="2 3">
    <name type="scientific">Galerina marginata (strain CBS 339.88)</name>
    <dbReference type="NCBI Taxonomy" id="685588"/>
    <lineage>
        <taxon>Eukaryota</taxon>
        <taxon>Fungi</taxon>
        <taxon>Dikarya</taxon>
        <taxon>Basidiomycota</taxon>
        <taxon>Agaricomycotina</taxon>
        <taxon>Agaricomycetes</taxon>
        <taxon>Agaricomycetidae</taxon>
        <taxon>Agaricales</taxon>
        <taxon>Agaricineae</taxon>
        <taxon>Strophariaceae</taxon>
        <taxon>Galerina</taxon>
    </lineage>
</organism>
<reference evidence="3" key="1">
    <citation type="journal article" date="2014" name="Proc. Natl. Acad. Sci. U.S.A.">
        <title>Extensive sampling of basidiomycete genomes demonstrates inadequacy of the white-rot/brown-rot paradigm for wood decay fungi.</title>
        <authorList>
            <person name="Riley R."/>
            <person name="Salamov A.A."/>
            <person name="Brown D.W."/>
            <person name="Nagy L.G."/>
            <person name="Floudas D."/>
            <person name="Held B.W."/>
            <person name="Levasseur A."/>
            <person name="Lombard V."/>
            <person name="Morin E."/>
            <person name="Otillar R."/>
            <person name="Lindquist E.A."/>
            <person name="Sun H."/>
            <person name="LaButti K.M."/>
            <person name="Schmutz J."/>
            <person name="Jabbour D."/>
            <person name="Luo H."/>
            <person name="Baker S.E."/>
            <person name="Pisabarro A.G."/>
            <person name="Walton J.D."/>
            <person name="Blanchette R.A."/>
            <person name="Henrissat B."/>
            <person name="Martin F."/>
            <person name="Cullen D."/>
            <person name="Hibbett D.S."/>
            <person name="Grigoriev I.V."/>
        </authorList>
    </citation>
    <scope>NUCLEOTIDE SEQUENCE [LARGE SCALE GENOMIC DNA]</scope>
    <source>
        <strain evidence="3">CBS 339.88</strain>
    </source>
</reference>
<feature type="transmembrane region" description="Helical" evidence="1">
    <location>
        <begin position="124"/>
        <end position="142"/>
    </location>
</feature>
<dbReference type="OrthoDB" id="2679843at2759"/>
<evidence type="ECO:0000256" key="1">
    <source>
        <dbReference type="SAM" id="Phobius"/>
    </source>
</evidence>
<accession>A0A067S627</accession>
<keyword evidence="1" id="KW-0472">Membrane</keyword>
<dbReference type="HOGENOM" id="CLU_1194961_0_0_1"/>
<dbReference type="AlphaFoldDB" id="A0A067S627"/>
<evidence type="ECO:0000313" key="2">
    <source>
        <dbReference type="EMBL" id="KDR66305.1"/>
    </source>
</evidence>
<evidence type="ECO:0000313" key="3">
    <source>
        <dbReference type="Proteomes" id="UP000027222"/>
    </source>
</evidence>
<protein>
    <submittedName>
        <fullName evidence="2">Uncharacterized protein</fullName>
    </submittedName>
</protein>
<feature type="transmembrane region" description="Helical" evidence="1">
    <location>
        <begin position="191"/>
        <end position="214"/>
    </location>
</feature>
<feature type="transmembrane region" description="Helical" evidence="1">
    <location>
        <begin position="149"/>
        <end position="171"/>
    </location>
</feature>
<gene>
    <name evidence="2" type="ORF">GALMADRAFT_217152</name>
</gene>
<dbReference type="EMBL" id="KL142425">
    <property type="protein sequence ID" value="KDR66305.1"/>
    <property type="molecule type" value="Genomic_DNA"/>
</dbReference>
<name>A0A067S627_GALM3</name>
<keyword evidence="1" id="KW-1133">Transmembrane helix</keyword>
<proteinExistence type="predicted"/>
<sequence length="232" mass="25925">MPESWFSPYPKIQRGLPSAFEDLDNMDKEIGFLESILLDSKERRKLARSLPRPPIGEETERNSAYLTIVENQRRAEMELSKLRGERLKLILIAGLAFDPSVRGDYFPHPTVEDKAKEFIQMQNGRLLAVSTVAFFGIVVAYPGRRGGQIFATLLAAFFSFVGMVLMAVAVVRLDFRNEGNISNIDTRINPIWGGIASLLPVLLGFSYGFGNMIFHGIKTSKIRAQKSESGNP</sequence>
<keyword evidence="1" id="KW-0812">Transmembrane</keyword>